<dbReference type="OrthoDB" id="8046937at2759"/>
<dbReference type="Pfam" id="PF17921">
    <property type="entry name" value="Integrase_H2C2"/>
    <property type="match status" value="1"/>
</dbReference>
<dbReference type="SUPFAM" id="SSF56672">
    <property type="entry name" value="DNA/RNA polymerases"/>
    <property type="match status" value="1"/>
</dbReference>
<evidence type="ECO:0000259" key="4">
    <source>
        <dbReference type="Pfam" id="PF18701"/>
    </source>
</evidence>
<dbReference type="GO" id="GO:0006259">
    <property type="term" value="P:DNA metabolic process"/>
    <property type="evidence" value="ECO:0007669"/>
    <property type="project" value="UniProtKB-ARBA"/>
</dbReference>
<dbReference type="OMA" id="WILRAKA"/>
<dbReference type="EnsemblMetazoa" id="XM_038217006.1">
    <property type="protein sequence ID" value="XP_038072934.1"/>
    <property type="gene ID" value="LOC119741253"/>
</dbReference>
<dbReference type="Pfam" id="PF03564">
    <property type="entry name" value="DUF1759"/>
    <property type="match status" value="1"/>
</dbReference>
<feature type="compositionally biased region" description="Polar residues" evidence="2">
    <location>
        <begin position="522"/>
        <end position="545"/>
    </location>
</feature>
<organism evidence="5 6">
    <name type="scientific">Patiria miniata</name>
    <name type="common">Bat star</name>
    <name type="synonym">Asterina miniata</name>
    <dbReference type="NCBI Taxonomy" id="46514"/>
    <lineage>
        <taxon>Eukaryota</taxon>
        <taxon>Metazoa</taxon>
        <taxon>Echinodermata</taxon>
        <taxon>Eleutherozoa</taxon>
        <taxon>Asterozoa</taxon>
        <taxon>Asteroidea</taxon>
        <taxon>Valvatacea</taxon>
        <taxon>Valvatida</taxon>
        <taxon>Asterinidae</taxon>
        <taxon>Patiria</taxon>
    </lineage>
</organism>
<feature type="compositionally biased region" description="Polar residues" evidence="2">
    <location>
        <begin position="247"/>
        <end position="263"/>
    </location>
</feature>
<proteinExistence type="predicted"/>
<dbReference type="Proteomes" id="UP000887568">
    <property type="component" value="Unplaced"/>
</dbReference>
<evidence type="ECO:0008006" key="7">
    <source>
        <dbReference type="Google" id="ProtNLM"/>
    </source>
</evidence>
<protein>
    <recommendedName>
        <fullName evidence="7">Integrase catalytic domain-containing protein</fullName>
    </recommendedName>
</protein>
<evidence type="ECO:0000313" key="6">
    <source>
        <dbReference type="Proteomes" id="UP000887568"/>
    </source>
</evidence>
<feature type="compositionally biased region" description="Low complexity" evidence="2">
    <location>
        <begin position="137"/>
        <end position="160"/>
    </location>
</feature>
<feature type="compositionally biased region" description="Basic and acidic residues" evidence="2">
    <location>
        <begin position="499"/>
        <end position="516"/>
    </location>
</feature>
<feature type="coiled-coil region" evidence="1">
    <location>
        <begin position="177"/>
        <end position="204"/>
    </location>
</feature>
<dbReference type="CDD" id="cd01644">
    <property type="entry name" value="RT_pepA17"/>
    <property type="match status" value="1"/>
</dbReference>
<dbReference type="InterPro" id="IPR005312">
    <property type="entry name" value="DUF1759"/>
</dbReference>
<feature type="compositionally biased region" description="Polar residues" evidence="2">
    <location>
        <begin position="115"/>
        <end position="136"/>
    </location>
</feature>
<dbReference type="Gene3D" id="3.30.420.10">
    <property type="entry name" value="Ribonuclease H-like superfamily/Ribonuclease H"/>
    <property type="match status" value="1"/>
</dbReference>
<evidence type="ECO:0000259" key="3">
    <source>
        <dbReference type="Pfam" id="PF17921"/>
    </source>
</evidence>
<keyword evidence="1" id="KW-0175">Coiled coil</keyword>
<dbReference type="Gene3D" id="1.10.340.70">
    <property type="match status" value="1"/>
</dbReference>
<feature type="region of interest" description="Disordered" evidence="2">
    <location>
        <begin position="234"/>
        <end position="263"/>
    </location>
</feature>
<feature type="domain" description="DUF5641" evidence="4">
    <location>
        <begin position="1726"/>
        <end position="1819"/>
    </location>
</feature>
<feature type="region of interest" description="Disordered" evidence="2">
    <location>
        <begin position="108"/>
        <end position="160"/>
    </location>
</feature>
<dbReference type="Pfam" id="PF18701">
    <property type="entry name" value="DUF5641"/>
    <property type="match status" value="1"/>
</dbReference>
<name>A0A914BAA4_PATMI</name>
<sequence>MDLGHHIVNLFAKPTGHYKQMILRAAPKVLKNENVFVSEDFTPQVRKKRRKMLHFKRLLLQEIKQFQNDELIPSNFENKLTEDDQFVCDGSLEEKECLAALKEMKHRRSWDSRDASTTGTTSSQINDEQLQDTVKPSDSVSSVSKQHSSTSGTSSVSTTASSARLKAIAERSSLEAQAVAEIQRQALEEEELKLRQRRRQMELQIKIAMAEAVEKTYAEAQELEAHSVRFMQSTPRDLDDKPRARLSSHTQTTQMPDTNAPTNTAYHTYPELRRRSSNLPSTIASDDRTGDILVQMLNNSHLQQQSLVETLQLPKTELMSFDGEPVKYWMFIRAFENIVDKETVGDGAKLARLMQYCTGPARKLIQCCAVKEPSEGYRLARKLLQSRFGNAYDISDAWINKIVGRPAVSDNKGLLEFSDELRNCRETLQTMGKLEELNNRQSLAKIIEKLPFDLRKGWLKRVHHLKYIEMRLPTIDDVLVFVSVAAERANDPVFSKLLSGDRPDKSRKNTPKESWKSKPRASFNTQVEQTPSQKTTSYSRQSQPKQKPKSGGEVTGPSVGFAVCPYCAQGHDLFGCNGWKALKVADRLNRNSTWTDTGNNPSTSLSAQAPPFVTTSPGTSGNVTRNITEAGVGKVVLPIEPVKVRGKGSTDFITTCALLDTGSTQTFCAEALARELGIHGRRDTVKLTTLDDHNTLVDTFVVDLEVTDVNDENLLVMSNVMTRPNICVNSDCLVTREEISSWPHLRDIVLPDVNPNDVLLIIGQDNPSAMTPKEVREGDFGTPYATKTILGWTLNGPVKSGPRNRVTSHFIDADVCLQRQVEKFWLMEDLGGCDTSMSVSDRKAIAVWEHSIHLENGHYAMDIPFKTRPPCLPDNKAMAQHRLRLLGRKLTRDPVMKDKYTSSIKELMDKGYAEEVPSEQLERADGAVWYLPHHPVFHPHKPDKLRIVFDCAAKFQGTSLNDTVHRGPDLINKLVGVLLRFRLERVAFMADIEGMFHQVVVNKPDRDVLRFLWWSNDSISSSPKVYRMTAHLFGGVWSPSCANFALKQTAQDNIHKYDTETVRTVDQNFYVDDCLKSVATSDEAIRLIDQLCSMLVLGGFKLRKWISNSREVLQTIPPSERAKTVLSLDLDRELLPTERALGVLWDVESDVFTFDVHVSSKPMTRRGLLSIVSSVYDPLGFASPFILTAKMLFQELCRRKIGWDDSIPDEIARQWERWLADLPQLKSLSVPRCIRPQGFGSSATVQLHHFCDASERGYGAVTYLRLQDVEERASSCLLMAKAKLAPLKKTTIPRLELAAGVVSVKLDEMIRRELLLPLQESVFWSDSMIVLHYLRNEDKRYQTFVANRISRILELSKASQWRYVDSMSNPADDVSRGLTAQELIGSERWVQGPQFLLSDQSHWPRQPDFDTHVSPGVLEVKRDPVIYSTCTSKDEPDALSKLYGHFSSWYRLRKAVAWILRAKAILLHRIGKGNSVSEPSQPLTVDEVSSSEKAIIRHVQHISFDDVTLKSHSFRKLSPYTTIEGFVQVGGRLGNADLADDVKHPSILPKRHPVVTLIVRHYHEATGHSGTERTLAEIRQRFWVVKGRSAVKQVIHKCIPCRKRKAPTLTQRMSDLPADRVTSGLAPFSLVRVDIFGPFMVKRARSQVKRYGCLFTCLSTRAVHLEICHSFINALQRFISRRDRPIEVRSDNGTNFAPLTPNHLLLLRSGPKLPPGQFVEQDVHRRRWRQVQYLADVFWKRWLREYLPSLQERQKWINPKRNVSVGDLVLIRSENTPRYQWPMGLVVTTYPGRDGKVRSVQVKTHTGVYLRPIDKLCLLEGDMMVQENDTS</sequence>
<reference evidence="5" key="1">
    <citation type="submission" date="2022-11" db="UniProtKB">
        <authorList>
            <consortium name="EnsemblMetazoa"/>
        </authorList>
    </citation>
    <scope>IDENTIFICATION</scope>
</reference>
<evidence type="ECO:0000313" key="5">
    <source>
        <dbReference type="EnsemblMetazoa" id="XP_038072934.1"/>
    </source>
</evidence>
<dbReference type="InterPro" id="IPR041588">
    <property type="entry name" value="Integrase_H2C2"/>
</dbReference>
<dbReference type="InterPro" id="IPR040676">
    <property type="entry name" value="DUF5641"/>
</dbReference>
<dbReference type="SUPFAM" id="SSF53098">
    <property type="entry name" value="Ribonuclease H-like"/>
    <property type="match status" value="1"/>
</dbReference>
<dbReference type="InterPro" id="IPR008042">
    <property type="entry name" value="Retrotrans_Pao"/>
</dbReference>
<dbReference type="RefSeq" id="XP_038072934.1">
    <property type="nucleotide sequence ID" value="XM_038217006.1"/>
</dbReference>
<dbReference type="Pfam" id="PF05380">
    <property type="entry name" value="Peptidase_A17"/>
    <property type="match status" value="1"/>
</dbReference>
<evidence type="ECO:0000256" key="1">
    <source>
        <dbReference type="SAM" id="Coils"/>
    </source>
</evidence>
<feature type="domain" description="Integrase zinc-binding" evidence="3">
    <location>
        <begin position="1555"/>
        <end position="1606"/>
    </location>
</feature>
<feature type="region of interest" description="Disordered" evidence="2">
    <location>
        <begin position="495"/>
        <end position="554"/>
    </location>
</feature>
<feature type="region of interest" description="Disordered" evidence="2">
    <location>
        <begin position="594"/>
        <end position="621"/>
    </location>
</feature>
<dbReference type="GO" id="GO:0003676">
    <property type="term" value="F:nucleic acid binding"/>
    <property type="evidence" value="ECO:0007669"/>
    <property type="project" value="InterPro"/>
</dbReference>
<keyword evidence="6" id="KW-1185">Reference proteome</keyword>
<accession>A0A914BAA4</accession>
<dbReference type="InterPro" id="IPR036397">
    <property type="entry name" value="RNaseH_sf"/>
</dbReference>
<dbReference type="InterPro" id="IPR012337">
    <property type="entry name" value="RNaseH-like_sf"/>
</dbReference>
<dbReference type="PANTHER" id="PTHR47331">
    <property type="entry name" value="PHD-TYPE DOMAIN-CONTAINING PROTEIN"/>
    <property type="match status" value="1"/>
</dbReference>
<dbReference type="GeneID" id="119741253"/>
<evidence type="ECO:0000256" key="2">
    <source>
        <dbReference type="SAM" id="MobiDB-lite"/>
    </source>
</evidence>
<dbReference type="InterPro" id="IPR043502">
    <property type="entry name" value="DNA/RNA_pol_sf"/>
</dbReference>
<dbReference type="PANTHER" id="PTHR47331:SF1">
    <property type="entry name" value="GAG-LIKE PROTEIN"/>
    <property type="match status" value="1"/>
</dbReference>